<keyword evidence="2" id="KW-0472">Membrane</keyword>
<evidence type="ECO:0000313" key="4">
    <source>
        <dbReference type="Proteomes" id="UP000322667"/>
    </source>
</evidence>
<feature type="transmembrane region" description="Helical" evidence="2">
    <location>
        <begin position="6"/>
        <end position="27"/>
    </location>
</feature>
<proteinExistence type="predicted"/>
<dbReference type="Proteomes" id="UP000322667">
    <property type="component" value="Chromosome A08"/>
</dbReference>
<dbReference type="AlphaFoldDB" id="A0A5D2PE74"/>
<gene>
    <name evidence="3" type="ORF">ES332_A08G131100v1</name>
</gene>
<protein>
    <submittedName>
        <fullName evidence="3">Uncharacterized protein</fullName>
    </submittedName>
</protein>
<organism evidence="3 4">
    <name type="scientific">Gossypium tomentosum</name>
    <name type="common">Hawaiian cotton</name>
    <name type="synonym">Gossypium sandvicense</name>
    <dbReference type="NCBI Taxonomy" id="34277"/>
    <lineage>
        <taxon>Eukaryota</taxon>
        <taxon>Viridiplantae</taxon>
        <taxon>Streptophyta</taxon>
        <taxon>Embryophyta</taxon>
        <taxon>Tracheophyta</taxon>
        <taxon>Spermatophyta</taxon>
        <taxon>Magnoliopsida</taxon>
        <taxon>eudicotyledons</taxon>
        <taxon>Gunneridae</taxon>
        <taxon>Pentapetalae</taxon>
        <taxon>rosids</taxon>
        <taxon>malvids</taxon>
        <taxon>Malvales</taxon>
        <taxon>Malvaceae</taxon>
        <taxon>Malvoideae</taxon>
        <taxon>Gossypium</taxon>
    </lineage>
</organism>
<dbReference type="PANTHER" id="PTHR19241">
    <property type="entry name" value="ATP-BINDING CASSETTE TRANSPORTER"/>
    <property type="match status" value="1"/>
</dbReference>
<feature type="transmembrane region" description="Helical" evidence="2">
    <location>
        <begin position="100"/>
        <end position="123"/>
    </location>
</feature>
<keyword evidence="2" id="KW-0812">Transmembrane</keyword>
<reference evidence="3 4" key="1">
    <citation type="submission" date="2019-07" db="EMBL/GenBank/DDBJ databases">
        <title>WGS assembly of Gossypium tomentosum.</title>
        <authorList>
            <person name="Chen Z.J."/>
            <person name="Sreedasyam A."/>
            <person name="Ando A."/>
            <person name="Song Q."/>
            <person name="De L."/>
            <person name="Hulse-Kemp A."/>
            <person name="Ding M."/>
            <person name="Ye W."/>
            <person name="Kirkbride R."/>
            <person name="Jenkins J."/>
            <person name="Plott C."/>
            <person name="Lovell J."/>
            <person name="Lin Y.-M."/>
            <person name="Vaughn R."/>
            <person name="Liu B."/>
            <person name="Li W."/>
            <person name="Simpson S."/>
            <person name="Scheffler B."/>
            <person name="Saski C."/>
            <person name="Grover C."/>
            <person name="Hu G."/>
            <person name="Conover J."/>
            <person name="Carlson J."/>
            <person name="Shu S."/>
            <person name="Boston L."/>
            <person name="Williams M."/>
            <person name="Peterson D."/>
            <person name="Mcgee K."/>
            <person name="Jones D."/>
            <person name="Wendel J."/>
            <person name="Stelly D."/>
            <person name="Grimwood J."/>
            <person name="Schmutz J."/>
        </authorList>
    </citation>
    <scope>NUCLEOTIDE SEQUENCE [LARGE SCALE GENOMIC DNA]</scope>
    <source>
        <strain evidence="3">7179.01</strain>
    </source>
</reference>
<accession>A0A5D2PE74</accession>
<keyword evidence="1" id="KW-0813">Transport</keyword>
<keyword evidence="2" id="KW-1133">Transmembrane helix</keyword>
<sequence>MVWCFIYIVCFALSAGRFFRFTFTQFVLHPMAISLFRMLASLARDLVVANTFGSASLVFLLGGFVIPKGLSFCWLHGPGLAEFMHSDHLFELTTDLKVCILSLFCSICILLDFWCNMMCGILFDCY</sequence>
<name>A0A5D2PE74_GOSTO</name>
<evidence type="ECO:0000313" key="3">
    <source>
        <dbReference type="EMBL" id="TYI14588.1"/>
    </source>
</evidence>
<keyword evidence="4" id="KW-1185">Reference proteome</keyword>
<dbReference type="EMBL" id="CM017617">
    <property type="protein sequence ID" value="TYI14588.1"/>
    <property type="molecule type" value="Genomic_DNA"/>
</dbReference>
<evidence type="ECO:0000256" key="1">
    <source>
        <dbReference type="ARBA" id="ARBA00022448"/>
    </source>
</evidence>
<evidence type="ECO:0000256" key="2">
    <source>
        <dbReference type="SAM" id="Phobius"/>
    </source>
</evidence>
<feature type="transmembrane region" description="Helical" evidence="2">
    <location>
        <begin position="47"/>
        <end position="66"/>
    </location>
</feature>